<dbReference type="GO" id="GO:0042586">
    <property type="term" value="F:peptide deformylase activity"/>
    <property type="evidence" value="ECO:0007669"/>
    <property type="project" value="UniProtKB-UniRule"/>
</dbReference>
<dbReference type="HOGENOM" id="CLU_061901_2_0_10"/>
<keyword evidence="4" id="KW-0648">Protein biosynthesis</keyword>
<dbReference type="EMBL" id="CP002584">
    <property type="protein sequence ID" value="ADZ77821.1"/>
    <property type="molecule type" value="Genomic_DNA"/>
</dbReference>
<reference evidence="5" key="1">
    <citation type="submission" date="2011-03" db="EMBL/GenBank/DDBJ databases">
        <title>Complete sequence of Sphingobacterium sp. 21.</title>
        <authorList>
            <consortium name="US DOE Joint Genome Institute"/>
            <person name="Lucas S."/>
            <person name="Copeland A."/>
            <person name="Lapidus A."/>
            <person name="Cheng J.-F."/>
            <person name="Goodwin L."/>
            <person name="Pitluck S."/>
            <person name="Davenport K."/>
            <person name="Detter J.C."/>
            <person name="Han C."/>
            <person name="Tapia R."/>
            <person name="Land M."/>
            <person name="Hauser L."/>
            <person name="Kyrpides N."/>
            <person name="Ivanova N."/>
            <person name="Ovchinnikova G."/>
            <person name="Pagani I."/>
            <person name="Siebers A.K."/>
            <person name="Allgaier M."/>
            <person name="Thelen M.P."/>
            <person name="Hugenholtz P."/>
            <person name="Woyke T."/>
        </authorList>
    </citation>
    <scope>NUCLEOTIDE SEQUENCE</scope>
    <source>
        <strain evidence="5">21</strain>
    </source>
</reference>
<protein>
    <recommendedName>
        <fullName evidence="4">Peptide deformylase</fullName>
        <shortName evidence="4">PDF</shortName>
        <ecNumber evidence="4">3.5.1.88</ecNumber>
    </recommendedName>
    <alternativeName>
        <fullName evidence="4">Polypeptide deformylase</fullName>
    </alternativeName>
</protein>
<comment type="catalytic activity">
    <reaction evidence="4">
        <text>N-terminal N-formyl-L-methionyl-[peptide] + H2O = N-terminal L-methionyl-[peptide] + formate</text>
        <dbReference type="Rhea" id="RHEA:24420"/>
        <dbReference type="Rhea" id="RHEA-COMP:10639"/>
        <dbReference type="Rhea" id="RHEA-COMP:10640"/>
        <dbReference type="ChEBI" id="CHEBI:15377"/>
        <dbReference type="ChEBI" id="CHEBI:15740"/>
        <dbReference type="ChEBI" id="CHEBI:49298"/>
        <dbReference type="ChEBI" id="CHEBI:64731"/>
        <dbReference type="EC" id="3.5.1.88"/>
    </reaction>
</comment>
<feature type="binding site" evidence="4">
    <location>
        <position position="105"/>
    </location>
    <ligand>
        <name>Fe cation</name>
        <dbReference type="ChEBI" id="CHEBI:24875"/>
    </ligand>
</feature>
<name>F4CE60_SPHS2</name>
<dbReference type="HAMAP" id="MF_00163">
    <property type="entry name" value="Pep_deformylase"/>
    <property type="match status" value="1"/>
</dbReference>
<organism evidence="5">
    <name type="scientific">Sphingobacterium sp. (strain 21)</name>
    <dbReference type="NCBI Taxonomy" id="743722"/>
    <lineage>
        <taxon>Bacteria</taxon>
        <taxon>Pseudomonadati</taxon>
        <taxon>Bacteroidota</taxon>
        <taxon>Sphingobacteriia</taxon>
        <taxon>Sphingobacteriales</taxon>
        <taxon>Sphingobacteriaceae</taxon>
        <taxon>Sphingobacterium</taxon>
    </lineage>
</organism>
<dbReference type="CDD" id="cd00487">
    <property type="entry name" value="Pep_deformylase"/>
    <property type="match status" value="1"/>
</dbReference>
<comment type="function">
    <text evidence="4">Removes the formyl group from the N-terminal Met of newly synthesized proteins. Requires at least a dipeptide for an efficient rate of reaction. N-terminal L-methionine is a prerequisite for activity but the enzyme has broad specificity at other positions.</text>
</comment>
<dbReference type="NCBIfam" id="TIGR00079">
    <property type="entry name" value="pept_deformyl"/>
    <property type="match status" value="1"/>
</dbReference>
<dbReference type="Gene3D" id="3.90.45.10">
    <property type="entry name" value="Peptide deformylase"/>
    <property type="match status" value="1"/>
</dbReference>
<accession>F4CE60</accession>
<dbReference type="InterPro" id="IPR036821">
    <property type="entry name" value="Peptide_deformylase_sf"/>
</dbReference>
<evidence type="ECO:0000256" key="1">
    <source>
        <dbReference type="ARBA" id="ARBA00010759"/>
    </source>
</evidence>
<dbReference type="GO" id="GO:0006412">
    <property type="term" value="P:translation"/>
    <property type="evidence" value="ECO:0007669"/>
    <property type="project" value="UniProtKB-UniRule"/>
</dbReference>
<dbReference type="SUPFAM" id="SSF56420">
    <property type="entry name" value="Peptide deformylase"/>
    <property type="match status" value="1"/>
</dbReference>
<keyword evidence="3 4" id="KW-0378">Hydrolase</keyword>
<dbReference type="PIRSF" id="PIRSF004749">
    <property type="entry name" value="Pep_def"/>
    <property type="match status" value="1"/>
</dbReference>
<dbReference type="OrthoDB" id="9784988at2"/>
<dbReference type="AlphaFoldDB" id="F4CE60"/>
<feature type="binding site" evidence="4">
    <location>
        <position position="147"/>
    </location>
    <ligand>
        <name>Fe cation</name>
        <dbReference type="ChEBI" id="CHEBI:24875"/>
    </ligand>
</feature>
<dbReference type="eggNOG" id="COG0242">
    <property type="taxonomic scope" value="Bacteria"/>
</dbReference>
<evidence type="ECO:0000313" key="5">
    <source>
        <dbReference type="EMBL" id="ADZ77821.1"/>
    </source>
</evidence>
<gene>
    <name evidence="4" type="primary">def</name>
    <name evidence="5" type="ordered locus">Sph21_1256</name>
</gene>
<dbReference type="KEGG" id="shg:Sph21_1256"/>
<comment type="cofactor">
    <cofactor evidence="4">
        <name>Fe(2+)</name>
        <dbReference type="ChEBI" id="CHEBI:29033"/>
    </cofactor>
    <text evidence="4">Binds 1 Fe(2+) ion.</text>
</comment>
<keyword evidence="2 4" id="KW-0479">Metal-binding</keyword>
<dbReference type="PANTHER" id="PTHR10458:SF22">
    <property type="entry name" value="PEPTIDE DEFORMYLASE"/>
    <property type="match status" value="1"/>
</dbReference>
<dbReference type="PRINTS" id="PR01576">
    <property type="entry name" value="PDEFORMYLASE"/>
</dbReference>
<dbReference type="STRING" id="743722.Sph21_1256"/>
<dbReference type="PANTHER" id="PTHR10458">
    <property type="entry name" value="PEPTIDE DEFORMYLASE"/>
    <property type="match status" value="1"/>
</dbReference>
<evidence type="ECO:0000256" key="4">
    <source>
        <dbReference type="HAMAP-Rule" id="MF_00163"/>
    </source>
</evidence>
<dbReference type="Pfam" id="PF01327">
    <property type="entry name" value="Pep_deformylase"/>
    <property type="match status" value="1"/>
</dbReference>
<dbReference type="InterPro" id="IPR023635">
    <property type="entry name" value="Peptide_deformylase"/>
</dbReference>
<proteinExistence type="inferred from homology"/>
<feature type="binding site" evidence="4">
    <location>
        <position position="151"/>
    </location>
    <ligand>
        <name>Fe cation</name>
        <dbReference type="ChEBI" id="CHEBI:24875"/>
    </ligand>
</feature>
<dbReference type="GO" id="GO:0046872">
    <property type="term" value="F:metal ion binding"/>
    <property type="evidence" value="ECO:0007669"/>
    <property type="project" value="UniProtKB-KW"/>
</dbReference>
<dbReference type="NCBIfam" id="NF001159">
    <property type="entry name" value="PRK00150.1-3"/>
    <property type="match status" value="1"/>
</dbReference>
<sequence>MILPILAYGATNLRKACLTVSPSYPDLNSFIKNLWQTLDNAQGVGLAAPQVNENIQLFVVDSRISFSSVNTEDMAQKDYPGIRQAFINPKIVAHSDEMELDEEGCLSIPGISFPVKRFSWIKMTYLDENFQLHTDYFYGRTARIIQHEYDHILGKLPIDYLSELQKLMINKKLNKIRNGRINPGYPMRY</sequence>
<feature type="active site" evidence="4">
    <location>
        <position position="148"/>
    </location>
</feature>
<dbReference type="EC" id="3.5.1.88" evidence="4"/>
<dbReference type="PATRIC" id="fig|743722.3.peg.1347"/>
<evidence type="ECO:0000256" key="2">
    <source>
        <dbReference type="ARBA" id="ARBA00022723"/>
    </source>
</evidence>
<comment type="similarity">
    <text evidence="1 4">Belongs to the polypeptide deformylase family.</text>
</comment>
<keyword evidence="4" id="KW-0408">Iron</keyword>
<evidence type="ECO:0000256" key="3">
    <source>
        <dbReference type="ARBA" id="ARBA00022801"/>
    </source>
</evidence>